<comment type="caution">
    <text evidence="7">The sequence shown here is derived from an EMBL/GenBank/DDBJ whole genome shotgun (WGS) entry which is preliminary data.</text>
</comment>
<dbReference type="RefSeq" id="WP_135471482.1">
    <property type="nucleotide sequence ID" value="NZ_CASCNC010000008.1"/>
</dbReference>
<evidence type="ECO:0000259" key="6">
    <source>
        <dbReference type="Pfam" id="PF07980"/>
    </source>
</evidence>
<dbReference type="AlphaFoldDB" id="A0A4Z0VB08"/>
<evidence type="ECO:0000256" key="1">
    <source>
        <dbReference type="ARBA" id="ARBA00004442"/>
    </source>
</evidence>
<accession>A0A4Z0VB08</accession>
<dbReference type="InterPro" id="IPR011990">
    <property type="entry name" value="TPR-like_helical_dom_sf"/>
</dbReference>
<proteinExistence type="inferred from homology"/>
<dbReference type="Pfam" id="PF07980">
    <property type="entry name" value="SusD_RagB"/>
    <property type="match status" value="1"/>
</dbReference>
<dbReference type="InterPro" id="IPR012944">
    <property type="entry name" value="SusD_RagB_dom"/>
</dbReference>
<reference evidence="7 8" key="1">
    <citation type="submission" date="2019-02" db="EMBL/GenBank/DDBJ databases">
        <title>Isolation and identification of novel species under the genus Muribaculum.</title>
        <authorList>
            <person name="Miyake S."/>
            <person name="Ding Y."/>
            <person name="Low A."/>
            <person name="Soh M."/>
            <person name="Seedorf H."/>
        </authorList>
    </citation>
    <scope>NUCLEOTIDE SEQUENCE [LARGE SCALE GENOMIC DNA]</scope>
    <source>
        <strain evidence="7 8">TLL-A3</strain>
    </source>
</reference>
<evidence type="ECO:0000256" key="3">
    <source>
        <dbReference type="ARBA" id="ARBA00022729"/>
    </source>
</evidence>
<dbReference type="GeneID" id="82149573"/>
<evidence type="ECO:0000256" key="4">
    <source>
        <dbReference type="ARBA" id="ARBA00023136"/>
    </source>
</evidence>
<gene>
    <name evidence="7" type="ORF">EZ315_07190</name>
</gene>
<evidence type="ECO:0000313" key="7">
    <source>
        <dbReference type="EMBL" id="TGG40470.1"/>
    </source>
</evidence>
<evidence type="ECO:0000313" key="8">
    <source>
        <dbReference type="Proteomes" id="UP000297635"/>
    </source>
</evidence>
<keyword evidence="8" id="KW-1185">Reference proteome</keyword>
<keyword evidence="5" id="KW-0998">Cell outer membrane</keyword>
<keyword evidence="3" id="KW-0732">Signal</keyword>
<evidence type="ECO:0000256" key="5">
    <source>
        <dbReference type="ARBA" id="ARBA00023237"/>
    </source>
</evidence>
<protein>
    <submittedName>
        <fullName evidence="7">RagB/SusD family nutrient uptake outer membrane protein</fullName>
    </submittedName>
</protein>
<dbReference type="Gene3D" id="1.25.40.390">
    <property type="match status" value="1"/>
</dbReference>
<dbReference type="SUPFAM" id="SSF48452">
    <property type="entry name" value="TPR-like"/>
    <property type="match status" value="1"/>
</dbReference>
<dbReference type="EMBL" id="SJSA01000001">
    <property type="protein sequence ID" value="TGG40470.1"/>
    <property type="molecule type" value="Genomic_DNA"/>
</dbReference>
<keyword evidence="4" id="KW-0472">Membrane</keyword>
<evidence type="ECO:0000256" key="2">
    <source>
        <dbReference type="ARBA" id="ARBA00006275"/>
    </source>
</evidence>
<dbReference type="GO" id="GO:0009279">
    <property type="term" value="C:cell outer membrane"/>
    <property type="evidence" value="ECO:0007669"/>
    <property type="project" value="UniProtKB-SubCell"/>
</dbReference>
<feature type="domain" description="RagB/SusD" evidence="6">
    <location>
        <begin position="426"/>
        <end position="554"/>
    </location>
</feature>
<sequence length="726" mass="80921">MNKFLNIALVSAFALCATGCEDYLDTNSPSISDREFVFSSEESARGALNYGYELLRANRNIHSVGIYWSPIWGSDMEGLQDAYSDGDTGQQEKGFYPTGTSAVNINGLQGWEVFGDLYKTIGVCNALIDSFESLPNFNELMSGEPNSLSDIYGQSVALRATCYFELCRYYGDVPMVEHAGESAKGIKSRFAIYDWCVSKLKYVEPHMYRVGENGVRADVMNRNYVQGLIGRIALFNSGYCTRRTDLDAGFYVDGDGEVLSFDDLCVEDTQNKAVYGRRADWRNILEEARPYLEACAQQPGGIQFYLSDPRGTDSQGRVYNCPSQYMFNQMHKDNSIDIADESVYEIPFMYNGGADRPGYIGRAAPQGGNYGAPCAACGQNRIQPHVYYGWFDPDDARRDASCCVTGSNGGAEVLLTFDCGAWGSQGITCNKWDWNRMKKPDTATYGNSAINVSYMRMADVYLMLAEVYAALGQDGQAKTWLQKVHNRNFPGGVDSKLDAWIAACGNEFKSTEWSAMYKAVIKERALEFVGEGVRRFDLIRTGFLPEAAVNNRRDMTKVLQDIQSKGYAEFENGNQLPAYVWVKTVDSRAMNGYRLTAGTPAGQEDDPVLYPGWRGVHDDWDGVLGSFGYSLVNKTLTNVAIKGLFEYVAPGSSQAQAWEAEGYVMTNWGIDLIKDEKNWETHAYKVLAGITDADYQARKSPVTVRPFRYQDLLNSGMTNGYGFRQE</sequence>
<comment type="subcellular location">
    <subcellularLocation>
        <location evidence="1">Cell outer membrane</location>
    </subcellularLocation>
</comment>
<comment type="similarity">
    <text evidence="2">Belongs to the SusD family.</text>
</comment>
<organism evidence="7 8">
    <name type="scientific">Duncaniella freteri</name>
    <dbReference type="NCBI Taxonomy" id="2530391"/>
    <lineage>
        <taxon>Bacteria</taxon>
        <taxon>Pseudomonadati</taxon>
        <taxon>Bacteroidota</taxon>
        <taxon>Bacteroidia</taxon>
        <taxon>Bacteroidales</taxon>
        <taxon>Muribaculaceae</taxon>
        <taxon>Duncaniella</taxon>
    </lineage>
</organism>
<name>A0A4Z0VB08_9BACT</name>
<dbReference type="Proteomes" id="UP000297635">
    <property type="component" value="Unassembled WGS sequence"/>
</dbReference>